<name>A0A1D9I8A9_9BURK</name>
<sequence>MTEPDPTPSPRTPLPAWAHVGTVAYALSALALWMVLQANLVAALLSGLLLYSLVDVLAPKLTRLHQKHDALAVAILSTLLLLALGLAGWALARFIGGEGRTLDGLLDHVADIIDRSRGQLPPWISDALPRGVEELANTLIHWLREHAQMAQKLGAEVLRTLVHILVGCVIGAMVALYRAISKPNRRPLAAALVERARMLQRAFAQFIFAQVQISLINTVMTAAYVLLVLPLFGVHLPLGKTLVVITFVVGLLPVLGNLISNTAIVVSSLSVSLPIAVLSLFYLVVIHKLEYFLNARIIGARIQAAAWELLTVMLLMETLYGIPGVIAGPIFYAYLKRELAAVELV</sequence>
<feature type="transmembrane region" description="Helical" evidence="1">
    <location>
        <begin position="161"/>
        <end position="181"/>
    </location>
</feature>
<evidence type="ECO:0000313" key="2">
    <source>
        <dbReference type="EMBL" id="AOZ08349.1"/>
    </source>
</evidence>
<keyword evidence="1" id="KW-0472">Membrane</keyword>
<evidence type="ECO:0000313" key="3">
    <source>
        <dbReference type="Proteomes" id="UP000177515"/>
    </source>
</evidence>
<dbReference type="EMBL" id="CP017755">
    <property type="protein sequence ID" value="AOZ08349.1"/>
    <property type="molecule type" value="Genomic_DNA"/>
</dbReference>
<evidence type="ECO:0008006" key="4">
    <source>
        <dbReference type="Google" id="ProtNLM"/>
    </source>
</evidence>
<dbReference type="RefSeq" id="WP_071017533.1">
    <property type="nucleotide sequence ID" value="NZ_CP017755.1"/>
</dbReference>
<evidence type="ECO:0000256" key="1">
    <source>
        <dbReference type="SAM" id="Phobius"/>
    </source>
</evidence>
<feature type="transmembrane region" description="Helical" evidence="1">
    <location>
        <begin position="16"/>
        <end position="34"/>
    </location>
</feature>
<proteinExistence type="predicted"/>
<keyword evidence="1" id="KW-0812">Transmembrane</keyword>
<organism evidence="2 3">
    <name type="scientific">Cupriavidus malaysiensis</name>
    <dbReference type="NCBI Taxonomy" id="367825"/>
    <lineage>
        <taxon>Bacteria</taxon>
        <taxon>Pseudomonadati</taxon>
        <taxon>Pseudomonadota</taxon>
        <taxon>Betaproteobacteria</taxon>
        <taxon>Burkholderiales</taxon>
        <taxon>Burkholderiaceae</taxon>
        <taxon>Cupriavidus</taxon>
    </lineage>
</organism>
<feature type="transmembrane region" description="Helical" evidence="1">
    <location>
        <begin position="263"/>
        <end position="285"/>
    </location>
</feature>
<accession>A0A1D9I8A9</accession>
<feature type="transmembrane region" description="Helical" evidence="1">
    <location>
        <begin position="238"/>
        <end position="256"/>
    </location>
</feature>
<gene>
    <name evidence="2" type="ORF">BKK80_20440</name>
</gene>
<reference evidence="2 3" key="1">
    <citation type="submission" date="2016-10" db="EMBL/GenBank/DDBJ databases">
        <title>Complete genome sequences of three Cupriavidus strains isolated from various Malaysian environments.</title>
        <authorList>
            <person name="Abdullah A.A.-A."/>
            <person name="Shafie N.A.H."/>
            <person name="Lau N.S."/>
        </authorList>
    </citation>
    <scope>NUCLEOTIDE SEQUENCE [LARGE SCALE GENOMIC DNA]</scope>
    <source>
        <strain evidence="2 3">USMAA1020</strain>
    </source>
</reference>
<keyword evidence="3" id="KW-1185">Reference proteome</keyword>
<keyword evidence="1" id="KW-1133">Transmembrane helix</keyword>
<protein>
    <recommendedName>
        <fullName evidence="4">AI-2E family transporter</fullName>
    </recommendedName>
</protein>
<dbReference type="Proteomes" id="UP000177515">
    <property type="component" value="Chromosome 2"/>
</dbReference>
<feature type="transmembrane region" description="Helical" evidence="1">
    <location>
        <begin position="40"/>
        <end position="58"/>
    </location>
</feature>
<feature type="transmembrane region" description="Helical" evidence="1">
    <location>
        <begin position="305"/>
        <end position="335"/>
    </location>
</feature>
<feature type="transmembrane region" description="Helical" evidence="1">
    <location>
        <begin position="202"/>
        <end position="232"/>
    </location>
</feature>
<feature type="transmembrane region" description="Helical" evidence="1">
    <location>
        <begin position="70"/>
        <end position="92"/>
    </location>
</feature>